<dbReference type="GO" id="GO:0051046">
    <property type="term" value="P:regulation of secretion"/>
    <property type="evidence" value="ECO:0007669"/>
    <property type="project" value="TreeGrafter"/>
</dbReference>
<dbReference type="PROSITE" id="PS50055">
    <property type="entry name" value="TYR_PHOSPHATASE_PTP"/>
    <property type="match status" value="1"/>
</dbReference>
<feature type="domain" description="Tyrosine-protein phosphatase" evidence="11">
    <location>
        <begin position="847"/>
        <end position="1107"/>
    </location>
</feature>
<dbReference type="SMART" id="SM00194">
    <property type="entry name" value="PTPc"/>
    <property type="match status" value="1"/>
</dbReference>
<feature type="region of interest" description="Disordered" evidence="8">
    <location>
        <begin position="773"/>
        <end position="823"/>
    </location>
</feature>
<evidence type="ECO:0000256" key="4">
    <source>
        <dbReference type="ARBA" id="ARBA00022989"/>
    </source>
</evidence>
<sequence>MVTSRGLSVVVVAVATLCWLTAGASVRGVAGLVYGCRFEISLCDFDEKCTDDLVFGYCVKRNEGPNWRLANSKLELDPITTKLLEQEIRHLIRYGYTWDDPYTQCILGNFISSYKNAERYERTLCYIYAKQARDIDDISATLKNDYSENLGSFFNNYLVNTEKRVQDEQPYDPSTSRHRVHKYYQAYPAGYSSNDLAESYNVSPRRRRYRNFNPNMYGEIQKKEKSPITNGAALSPEDLEDLNNYLTALQDIGDEDQYGDQYDQYGDLYDAHKEDGKETDRKWLAEPDNTDSLEELPWQQVRSEDKSDELPWEPDKAQDRPGESPWDSDQTGEDENDWFGESEDKLTPLDQAVDSSARSGLVDDVAHPSDSIPPEDAKLLDDILEELPWQQVRSEDKSDELPWDPDKAQDRPGESPWESDQTGEDENDWFVAHPGDSIPPEDAKLLDDILEGRRDIASLSEAQIDRLTKYVTAILAATEKAEDTSENSYDLYNNEEETKQITSAPPGVTDGQAPAAVFSKEQLPKQARTNPEAIFSVSIKSGVKKNYPGYEARGANVAAKTINSAASNSETELAASSQDTVKKNYVNITFEKSLTQAQAHDLLNAVAEEVGVRNTSFTNIRLGKNFITFYVDPKQNISAYKVASKVATVTGMMRLGKNFITFYVDPKQNISAYKVASKVANTRDKLGDVVPGVLITNAFIGKNEQQVEVAPDTSHRDFVLTFVLCGFIAIVLITVVVIYLVQRHSHVRKKLRELAGNPDNAEASADYQDLCRQRMQSKASEKPEPIVARVGSVSNVDPKAEPSPTSRSSKSSTSSWSEEPVSSNMDISTGHVVLSYMEDHLKNKDRLDREWEALCAYEAEPNTTEAANLPNNTRKNRYCDILPYDHSRVVLNDSTNVSGGDYINASTITDHDPRNPAYIATQGPLPHTVADFWQLVWEQGSVVIVMLTKLTENGVAMCHRYWPEEGSDLYHIYEVHLVSEHIWCEDFLVRSFYLKNLQTGETRTVTQFHFLSWPDLEVPSSVKSLLDFRRKVNKSYRGRSCPITVHCSDGSGRTGTYCLVDMVLNRMAKGAKEIDIAATLEHVRDQRMGTVKTKEQFEFVLAAVAEEVHAILKALPQ</sequence>
<dbReference type="SUPFAM" id="SSF52799">
    <property type="entry name" value="(Phosphotyrosine protein) phosphatases II"/>
    <property type="match status" value="1"/>
</dbReference>
<dbReference type="SMART" id="SM00404">
    <property type="entry name" value="PTPc_motif"/>
    <property type="match status" value="1"/>
</dbReference>
<dbReference type="GeneID" id="106170296"/>
<accession>A0A1S3J5A1</accession>
<feature type="chain" id="PRO_5010284487" evidence="10">
    <location>
        <begin position="24"/>
        <end position="1117"/>
    </location>
</feature>
<feature type="compositionally biased region" description="Acidic residues" evidence="8">
    <location>
        <begin position="330"/>
        <end position="341"/>
    </location>
</feature>
<keyword evidence="13" id="KW-1185">Reference proteome</keyword>
<feature type="region of interest" description="Disordered" evidence="8">
    <location>
        <begin position="279"/>
        <end position="441"/>
    </location>
</feature>
<evidence type="ECO:0000259" key="11">
    <source>
        <dbReference type="PROSITE" id="PS50055"/>
    </source>
</evidence>
<keyword evidence="5 9" id="KW-0472">Membrane</keyword>
<dbReference type="GO" id="GO:0030141">
    <property type="term" value="C:secretory granule"/>
    <property type="evidence" value="ECO:0007669"/>
    <property type="project" value="InterPro"/>
</dbReference>
<comment type="subcellular location">
    <subcellularLocation>
        <location evidence="1">Cytoplasmic vesicle membrane</location>
        <topology evidence="1">Single-pass type I membrane protein</topology>
    </subcellularLocation>
</comment>
<dbReference type="RefSeq" id="XP_013405560.1">
    <property type="nucleotide sequence ID" value="XM_013550106.1"/>
</dbReference>
<name>A0A1S3J5A1_LINAN</name>
<dbReference type="GO" id="GO:0030659">
    <property type="term" value="C:cytoplasmic vesicle membrane"/>
    <property type="evidence" value="ECO:0007669"/>
    <property type="project" value="UniProtKB-SubCell"/>
</dbReference>
<reference evidence="14" key="1">
    <citation type="submission" date="2025-08" db="UniProtKB">
        <authorList>
            <consortium name="RefSeq"/>
        </authorList>
    </citation>
    <scope>IDENTIFICATION</scope>
    <source>
        <tissue evidence="14">Gonads</tissue>
    </source>
</reference>
<evidence type="ECO:0000259" key="12">
    <source>
        <dbReference type="PROSITE" id="PS50056"/>
    </source>
</evidence>
<dbReference type="InterPro" id="IPR029021">
    <property type="entry name" value="Prot-tyrosine_phosphatase-like"/>
</dbReference>
<dbReference type="Gene3D" id="3.90.190.10">
    <property type="entry name" value="Protein tyrosine phosphatase superfamily"/>
    <property type="match status" value="1"/>
</dbReference>
<dbReference type="AlphaFoldDB" id="A0A1S3J5A1"/>
<dbReference type="InParanoid" id="A0A1S3J5A1"/>
<keyword evidence="3 10" id="KW-0732">Signal</keyword>
<dbReference type="Gene3D" id="3.30.70.2470">
    <property type="entry name" value="Protein-tyrosine phosphatase receptor IA-2 ectodomain"/>
    <property type="match status" value="1"/>
</dbReference>
<dbReference type="InterPro" id="IPR033522">
    <property type="entry name" value="IA-2/IA-2_beta"/>
</dbReference>
<dbReference type="PANTHER" id="PTHR46106:SF4">
    <property type="entry name" value="IA-2 PROTEIN TYROSINE PHOSPHATASE, ISOFORM C"/>
    <property type="match status" value="1"/>
</dbReference>
<feature type="domain" description="Tyrosine specific protein phosphatases" evidence="12">
    <location>
        <begin position="1026"/>
        <end position="1098"/>
    </location>
</feature>
<gene>
    <name evidence="14" type="primary">LOC106170296</name>
</gene>
<dbReference type="GO" id="GO:0004725">
    <property type="term" value="F:protein tyrosine phosphatase activity"/>
    <property type="evidence" value="ECO:0007669"/>
    <property type="project" value="InterPro"/>
</dbReference>
<dbReference type="FunFam" id="3.90.190.10:FF:000017">
    <property type="entry name" value="receptor-type tyrosine-protein phosphatase-like N isoform X2"/>
    <property type="match status" value="1"/>
</dbReference>
<dbReference type="STRING" id="7574.A0A1S3J5A1"/>
<protein>
    <submittedName>
        <fullName evidence="14">Receptor-type tyrosine-protein phosphatase N2</fullName>
    </submittedName>
</protein>
<dbReference type="InterPro" id="IPR038112">
    <property type="entry name" value="Receptor_IA-2_ectodomain_sf"/>
</dbReference>
<dbReference type="InterPro" id="IPR003595">
    <property type="entry name" value="Tyr_Pase_cat"/>
</dbReference>
<keyword evidence="14" id="KW-0675">Receptor</keyword>
<evidence type="ECO:0000256" key="2">
    <source>
        <dbReference type="ARBA" id="ARBA00022692"/>
    </source>
</evidence>
<evidence type="ECO:0000313" key="13">
    <source>
        <dbReference type="Proteomes" id="UP000085678"/>
    </source>
</evidence>
<dbReference type="InterPro" id="IPR000387">
    <property type="entry name" value="Tyr_Pase_dom"/>
</dbReference>
<dbReference type="Proteomes" id="UP000085678">
    <property type="component" value="Unplaced"/>
</dbReference>
<dbReference type="Pfam" id="PF00102">
    <property type="entry name" value="Y_phosphatase"/>
    <property type="match status" value="1"/>
</dbReference>
<evidence type="ECO:0000313" key="14">
    <source>
        <dbReference type="RefSeq" id="XP_013405560.1"/>
    </source>
</evidence>
<evidence type="ECO:0000256" key="3">
    <source>
        <dbReference type="ARBA" id="ARBA00022729"/>
    </source>
</evidence>
<keyword evidence="7" id="KW-0968">Cytoplasmic vesicle</keyword>
<dbReference type="PRINTS" id="PR00700">
    <property type="entry name" value="PRTYPHPHTASE"/>
</dbReference>
<keyword evidence="2 9" id="KW-0812">Transmembrane</keyword>
<evidence type="ECO:0000256" key="5">
    <source>
        <dbReference type="ARBA" id="ARBA00023136"/>
    </source>
</evidence>
<dbReference type="GO" id="GO:0045202">
    <property type="term" value="C:synapse"/>
    <property type="evidence" value="ECO:0007669"/>
    <property type="project" value="TreeGrafter"/>
</dbReference>
<dbReference type="PROSITE" id="PS50056">
    <property type="entry name" value="TYR_PHOSPHATASE_2"/>
    <property type="match status" value="1"/>
</dbReference>
<evidence type="ECO:0000256" key="6">
    <source>
        <dbReference type="ARBA" id="ARBA00023180"/>
    </source>
</evidence>
<evidence type="ECO:0000256" key="7">
    <source>
        <dbReference type="ARBA" id="ARBA00023329"/>
    </source>
</evidence>
<evidence type="ECO:0000256" key="9">
    <source>
        <dbReference type="SAM" id="Phobius"/>
    </source>
</evidence>
<evidence type="ECO:0000256" key="10">
    <source>
        <dbReference type="SAM" id="SignalP"/>
    </source>
</evidence>
<feature type="transmembrane region" description="Helical" evidence="9">
    <location>
        <begin position="718"/>
        <end position="741"/>
    </location>
</feature>
<evidence type="ECO:0000256" key="1">
    <source>
        <dbReference type="ARBA" id="ARBA00004358"/>
    </source>
</evidence>
<feature type="compositionally biased region" description="Basic and acidic residues" evidence="8">
    <location>
        <begin position="393"/>
        <end position="413"/>
    </location>
</feature>
<dbReference type="PANTHER" id="PTHR46106">
    <property type="entry name" value="IA-2 PROTEIN TYROSINE PHOSPHATASE, ISOFORM C"/>
    <property type="match status" value="1"/>
</dbReference>
<dbReference type="InterPro" id="IPR016130">
    <property type="entry name" value="Tyr_Pase_AS"/>
</dbReference>
<dbReference type="PROSITE" id="PS00383">
    <property type="entry name" value="TYR_PHOSPHATASE_1"/>
    <property type="match status" value="1"/>
</dbReference>
<evidence type="ECO:0000256" key="8">
    <source>
        <dbReference type="SAM" id="MobiDB-lite"/>
    </source>
</evidence>
<feature type="signal peptide" evidence="10">
    <location>
        <begin position="1"/>
        <end position="23"/>
    </location>
</feature>
<organism evidence="13 14">
    <name type="scientific">Lingula anatina</name>
    <name type="common">Brachiopod</name>
    <name type="synonym">Lingula unguis</name>
    <dbReference type="NCBI Taxonomy" id="7574"/>
    <lineage>
        <taxon>Eukaryota</taxon>
        <taxon>Metazoa</taxon>
        <taxon>Spiralia</taxon>
        <taxon>Lophotrochozoa</taxon>
        <taxon>Brachiopoda</taxon>
        <taxon>Linguliformea</taxon>
        <taxon>Lingulata</taxon>
        <taxon>Lingulida</taxon>
        <taxon>Linguloidea</taxon>
        <taxon>Lingulidae</taxon>
        <taxon>Lingula</taxon>
    </lineage>
</organism>
<keyword evidence="4 9" id="KW-1133">Transmembrane helix</keyword>
<keyword evidence="6" id="KW-0325">Glycoprotein</keyword>
<dbReference type="OrthoDB" id="9880441at2759"/>
<feature type="compositionally biased region" description="Low complexity" evidence="8">
    <location>
        <begin position="802"/>
        <end position="823"/>
    </location>
</feature>
<feature type="compositionally biased region" description="Basic and acidic residues" evidence="8">
    <location>
        <begin position="302"/>
        <end position="322"/>
    </location>
</feature>
<dbReference type="InterPro" id="IPR000242">
    <property type="entry name" value="PTP_cat"/>
</dbReference>
<proteinExistence type="predicted"/>
<dbReference type="KEGG" id="lak:106170296"/>